<evidence type="ECO:0000313" key="2">
    <source>
        <dbReference type="Proteomes" id="UP000502549"/>
    </source>
</evidence>
<dbReference type="EMBL" id="CP048833">
    <property type="protein sequence ID" value="QJP08887.1"/>
    <property type="molecule type" value="Genomic_DNA"/>
</dbReference>
<gene>
    <name evidence="1" type="ORF">G4G71_13735</name>
</gene>
<accession>A0A7Z3BM68</accession>
<dbReference type="AlphaFoldDB" id="A0A7Z3BM68"/>
<proteinExistence type="predicted"/>
<dbReference type="KEGG" id="pmui:G4G71_13735"/>
<name>A0A7Z3BM68_9PSED</name>
<dbReference type="Proteomes" id="UP000502549">
    <property type="component" value="Chromosome"/>
</dbReference>
<keyword evidence="2" id="KW-1185">Reference proteome</keyword>
<dbReference type="RefSeq" id="WP_169938403.1">
    <property type="nucleotide sequence ID" value="NZ_CP048833.1"/>
</dbReference>
<evidence type="ECO:0000313" key="1">
    <source>
        <dbReference type="EMBL" id="QJP08887.1"/>
    </source>
</evidence>
<protein>
    <submittedName>
        <fullName evidence="1">Uncharacterized protein</fullName>
    </submittedName>
</protein>
<sequence>MTVVNGKDLRAIQPGETFAEAQVLYGEGFSLQPREVKVFKPTGAPVIFYDVFKDGEQNRSGIASLVLEPDASQVRDVGHACANLAESCKDPDLLARVGELLIAHGYEQGLPSVRIVVPAADARSVAACEAQNNACQRQQNEYGGQQFACFDYPANGD</sequence>
<organism evidence="1 2">
    <name type="scientific">Pseudomonas multiresinivorans</name>
    <dbReference type="NCBI Taxonomy" id="95301"/>
    <lineage>
        <taxon>Bacteria</taxon>
        <taxon>Pseudomonadati</taxon>
        <taxon>Pseudomonadota</taxon>
        <taxon>Gammaproteobacteria</taxon>
        <taxon>Pseudomonadales</taxon>
        <taxon>Pseudomonadaceae</taxon>
        <taxon>Pseudomonas</taxon>
    </lineage>
</organism>
<reference evidence="1 2" key="1">
    <citation type="submission" date="2020-02" db="EMBL/GenBank/DDBJ databases">
        <title>Complete genome sequence of Pseudomonas multiresinivorans ORNL1.</title>
        <authorList>
            <person name="Podar M."/>
        </authorList>
    </citation>
    <scope>NUCLEOTIDE SEQUENCE [LARGE SCALE GENOMIC DNA]</scope>
    <source>
        <strain evidence="2">populi</strain>
    </source>
</reference>